<dbReference type="Pfam" id="PF11084">
    <property type="entry name" value="DUF2621"/>
    <property type="match status" value="1"/>
</dbReference>
<feature type="transmembrane region" description="Helical" evidence="1">
    <location>
        <begin position="6"/>
        <end position="28"/>
    </location>
</feature>
<protein>
    <submittedName>
        <fullName evidence="2">Uncharacterized protein</fullName>
    </submittedName>
</protein>
<reference evidence="2 3" key="1">
    <citation type="journal article" date="2014" name="Genome Announc.">
        <title>Draft Genome Sequence of the Boron-Tolerant and Moderately Halotolerant Bacterium Gracilibacillus boraciitolerans JCM 21714T.</title>
        <authorList>
            <person name="Ahmed I."/>
            <person name="Oshima K."/>
            <person name="Suda W."/>
            <person name="Kitamura K."/>
            <person name="Iida T."/>
            <person name="Ohmori Y."/>
            <person name="Fujiwara T."/>
            <person name="Hattori M."/>
            <person name="Ohkuma M."/>
        </authorList>
    </citation>
    <scope>NUCLEOTIDE SEQUENCE [LARGE SCALE GENOMIC DNA]</scope>
    <source>
        <strain evidence="2 3">JCM 21714</strain>
    </source>
</reference>
<evidence type="ECO:0000313" key="2">
    <source>
        <dbReference type="EMBL" id="GAE91511.1"/>
    </source>
</evidence>
<dbReference type="AlphaFoldDB" id="W4VEC0"/>
<proteinExistence type="predicted"/>
<evidence type="ECO:0000256" key="1">
    <source>
        <dbReference type="SAM" id="Phobius"/>
    </source>
</evidence>
<dbReference type="InterPro" id="IPR020203">
    <property type="entry name" value="YneK"/>
</dbReference>
<accession>W4VEC0</accession>
<keyword evidence="3" id="KW-1185">Reference proteome</keyword>
<keyword evidence="1" id="KW-0812">Transmembrane</keyword>
<organism evidence="2 3">
    <name type="scientific">Gracilibacillus boraciitolerans JCM 21714</name>
    <dbReference type="NCBI Taxonomy" id="1298598"/>
    <lineage>
        <taxon>Bacteria</taxon>
        <taxon>Bacillati</taxon>
        <taxon>Bacillota</taxon>
        <taxon>Bacilli</taxon>
        <taxon>Bacillales</taxon>
        <taxon>Bacillaceae</taxon>
        <taxon>Gracilibacillus</taxon>
    </lineage>
</organism>
<keyword evidence="1" id="KW-0472">Membrane</keyword>
<name>W4VEC0_9BACI</name>
<sequence length="74" mass="8821">MTFNFMMFIIMWTFILLGLMVIGGYFMFRKFLKKSTKGGWQIRLRLGKILYRKIKTSLEGFRKRLSGRIGRSCT</sequence>
<gene>
    <name evidence="2" type="ORF">JCM21714_461</name>
</gene>
<dbReference type="Proteomes" id="UP000019102">
    <property type="component" value="Unassembled WGS sequence"/>
</dbReference>
<keyword evidence="1" id="KW-1133">Transmembrane helix</keyword>
<dbReference type="EMBL" id="BAVS01000001">
    <property type="protein sequence ID" value="GAE91511.1"/>
    <property type="molecule type" value="Genomic_DNA"/>
</dbReference>
<dbReference type="STRING" id="1298598.JCM21714_461"/>
<evidence type="ECO:0000313" key="3">
    <source>
        <dbReference type="Proteomes" id="UP000019102"/>
    </source>
</evidence>
<comment type="caution">
    <text evidence="2">The sequence shown here is derived from an EMBL/GenBank/DDBJ whole genome shotgun (WGS) entry which is preliminary data.</text>
</comment>